<proteinExistence type="predicted"/>
<dbReference type="InterPro" id="IPR051678">
    <property type="entry name" value="AGP_Transferase"/>
</dbReference>
<accession>A0ABR0BHE1</accession>
<dbReference type="InterPro" id="IPR002575">
    <property type="entry name" value="Aminoglycoside_PTrfase"/>
</dbReference>
<gene>
    <name evidence="2" type="ORF">Purlil1_12239</name>
</gene>
<dbReference type="SUPFAM" id="SSF56112">
    <property type="entry name" value="Protein kinase-like (PK-like)"/>
    <property type="match status" value="1"/>
</dbReference>
<evidence type="ECO:0000313" key="2">
    <source>
        <dbReference type="EMBL" id="KAK4077644.1"/>
    </source>
</evidence>
<reference evidence="2 3" key="1">
    <citation type="journal article" date="2024" name="Microbiol. Resour. Announc.">
        <title>Genome annotations for the ascomycete fungi Trichoderma harzianum, Trichoderma aggressivum, and Purpureocillium lilacinum.</title>
        <authorList>
            <person name="Beijen E.P.W."/>
            <person name="Ohm R.A."/>
        </authorList>
    </citation>
    <scope>NUCLEOTIDE SEQUENCE [LARGE SCALE GENOMIC DNA]</scope>
    <source>
        <strain evidence="2 3">CBS 150709</strain>
    </source>
</reference>
<dbReference type="Pfam" id="PF01636">
    <property type="entry name" value="APH"/>
    <property type="match status" value="1"/>
</dbReference>
<dbReference type="PANTHER" id="PTHR21310">
    <property type="entry name" value="AMINOGLYCOSIDE PHOSPHOTRANSFERASE-RELATED-RELATED"/>
    <property type="match status" value="1"/>
</dbReference>
<sequence>MPTLEGKPLSTIVVGRLGTDIWARQDGETYDSAARAAEARELAALIALTDLEALARRASRLRHGMPCTVPRPQYDPGARSSVMGGMNYHIELCLDDGVSWIARIRRFNATSPPAPLRDYILRSEVATLRFLEGTAVPAPKVYDFALEGPENPVGVGFILMDKLPGKSLRWSLATPEERRRVMDQIANTFVELHSHAFDLLGSLLDTPGGLAVGAFARESLTDFGGSNMTTIGPCSSWQDYRLASLQLTLKLISREEMYTQRPVDAYLIHRSLTDLGDHILVDDDFNVTGIIDWEWAHTAPPEHAFNSPVGFLPVSEFYGGNTAIGGGEAVFAELLEGRGRRDLAEHARNGRVQISLTFAAAMAWKTGMGFSGCLRG</sequence>
<keyword evidence="3" id="KW-1185">Reference proteome</keyword>
<feature type="domain" description="Aminoglycoside phosphotransferase" evidence="1">
    <location>
        <begin position="121"/>
        <end position="302"/>
    </location>
</feature>
<dbReference type="PANTHER" id="PTHR21310:SF15">
    <property type="entry name" value="AMINOGLYCOSIDE PHOSPHOTRANSFERASE DOMAIN-CONTAINING PROTEIN"/>
    <property type="match status" value="1"/>
</dbReference>
<dbReference type="Proteomes" id="UP001287286">
    <property type="component" value="Unassembled WGS sequence"/>
</dbReference>
<name>A0ABR0BHE1_PURLI</name>
<evidence type="ECO:0000259" key="1">
    <source>
        <dbReference type="Pfam" id="PF01636"/>
    </source>
</evidence>
<comment type="caution">
    <text evidence="2">The sequence shown here is derived from an EMBL/GenBank/DDBJ whole genome shotgun (WGS) entry which is preliminary data.</text>
</comment>
<dbReference type="EMBL" id="JAWRVI010000094">
    <property type="protein sequence ID" value="KAK4077644.1"/>
    <property type="molecule type" value="Genomic_DNA"/>
</dbReference>
<evidence type="ECO:0000313" key="3">
    <source>
        <dbReference type="Proteomes" id="UP001287286"/>
    </source>
</evidence>
<protein>
    <recommendedName>
        <fullName evidence="1">Aminoglycoside phosphotransferase domain-containing protein</fullName>
    </recommendedName>
</protein>
<organism evidence="2 3">
    <name type="scientific">Purpureocillium lilacinum</name>
    <name type="common">Paecilomyces lilacinus</name>
    <dbReference type="NCBI Taxonomy" id="33203"/>
    <lineage>
        <taxon>Eukaryota</taxon>
        <taxon>Fungi</taxon>
        <taxon>Dikarya</taxon>
        <taxon>Ascomycota</taxon>
        <taxon>Pezizomycotina</taxon>
        <taxon>Sordariomycetes</taxon>
        <taxon>Hypocreomycetidae</taxon>
        <taxon>Hypocreales</taxon>
        <taxon>Ophiocordycipitaceae</taxon>
        <taxon>Purpureocillium</taxon>
    </lineage>
</organism>
<dbReference type="Gene3D" id="3.90.1200.10">
    <property type="match status" value="1"/>
</dbReference>
<dbReference type="InterPro" id="IPR011009">
    <property type="entry name" value="Kinase-like_dom_sf"/>
</dbReference>